<evidence type="ECO:0000313" key="1">
    <source>
        <dbReference type="EMBL" id="GBL83077.1"/>
    </source>
</evidence>
<proteinExistence type="predicted"/>
<comment type="caution">
    <text evidence="1">The sequence shown here is derived from an EMBL/GenBank/DDBJ whole genome shotgun (WGS) entry which is preliminary data.</text>
</comment>
<keyword evidence="2" id="KW-1185">Reference proteome</keyword>
<dbReference type="AlphaFoldDB" id="A0A4Y2AU82"/>
<dbReference type="EMBL" id="BGPR01000031">
    <property type="protein sequence ID" value="GBL83077.1"/>
    <property type="molecule type" value="Genomic_DNA"/>
</dbReference>
<reference evidence="1 2" key="1">
    <citation type="journal article" date="2019" name="Sci. Rep.">
        <title>Orb-weaving spider Araneus ventricosus genome elucidates the spidroin gene catalogue.</title>
        <authorList>
            <person name="Kono N."/>
            <person name="Nakamura H."/>
            <person name="Ohtoshi R."/>
            <person name="Moran D.A.P."/>
            <person name="Shinohara A."/>
            <person name="Yoshida Y."/>
            <person name="Fujiwara M."/>
            <person name="Mori M."/>
            <person name="Tomita M."/>
            <person name="Arakawa K."/>
        </authorList>
    </citation>
    <scope>NUCLEOTIDE SEQUENCE [LARGE SCALE GENOMIC DNA]</scope>
</reference>
<name>A0A4Y2AU82_ARAVE</name>
<dbReference type="GO" id="GO:0003676">
    <property type="term" value="F:nucleic acid binding"/>
    <property type="evidence" value="ECO:0007669"/>
    <property type="project" value="InterPro"/>
</dbReference>
<dbReference type="InterPro" id="IPR036397">
    <property type="entry name" value="RNaseH_sf"/>
</dbReference>
<sequence length="90" mass="10340">MMDCAICSDLRDIWTAKYQAMQYDHLISFGPLLGDANRIFPQDNASCHTSESTQDWFKKEKLNILSWPSRSADLNTMEKPLGYSMLQCLC</sequence>
<organism evidence="1 2">
    <name type="scientific">Araneus ventricosus</name>
    <name type="common">Orbweaver spider</name>
    <name type="synonym">Epeira ventricosa</name>
    <dbReference type="NCBI Taxonomy" id="182803"/>
    <lineage>
        <taxon>Eukaryota</taxon>
        <taxon>Metazoa</taxon>
        <taxon>Ecdysozoa</taxon>
        <taxon>Arthropoda</taxon>
        <taxon>Chelicerata</taxon>
        <taxon>Arachnida</taxon>
        <taxon>Araneae</taxon>
        <taxon>Araneomorphae</taxon>
        <taxon>Entelegynae</taxon>
        <taxon>Araneoidea</taxon>
        <taxon>Araneidae</taxon>
        <taxon>Araneus</taxon>
    </lineage>
</organism>
<accession>A0A4Y2AU82</accession>
<gene>
    <name evidence="1" type="ORF">AVEN_165304_1</name>
</gene>
<protein>
    <recommendedName>
        <fullName evidence="3">Tc1-like transposase DDE domain-containing protein</fullName>
    </recommendedName>
</protein>
<evidence type="ECO:0000313" key="2">
    <source>
        <dbReference type="Proteomes" id="UP000499080"/>
    </source>
</evidence>
<dbReference type="Gene3D" id="3.30.420.10">
    <property type="entry name" value="Ribonuclease H-like superfamily/Ribonuclease H"/>
    <property type="match status" value="1"/>
</dbReference>
<evidence type="ECO:0008006" key="3">
    <source>
        <dbReference type="Google" id="ProtNLM"/>
    </source>
</evidence>
<dbReference type="Proteomes" id="UP000499080">
    <property type="component" value="Unassembled WGS sequence"/>
</dbReference>